<dbReference type="Proteomes" id="UP000221165">
    <property type="component" value="Unassembled WGS sequence"/>
</dbReference>
<proteinExistence type="predicted"/>
<protein>
    <recommendedName>
        <fullName evidence="4">Transmembrane protein</fullName>
    </recommendedName>
</protein>
<dbReference type="GeneID" id="94432126"/>
<comment type="caution">
    <text evidence="2">The sequence shown here is derived from an EMBL/GenBank/DDBJ whole genome shotgun (WGS) entry which is preliminary data.</text>
</comment>
<evidence type="ECO:0008006" key="4">
    <source>
        <dbReference type="Google" id="ProtNLM"/>
    </source>
</evidence>
<gene>
    <name evidence="2" type="ORF">CSUI_008790</name>
</gene>
<accession>A0A2C6KJU3</accession>
<keyword evidence="1" id="KW-0472">Membrane</keyword>
<feature type="transmembrane region" description="Helical" evidence="1">
    <location>
        <begin position="89"/>
        <end position="108"/>
    </location>
</feature>
<dbReference type="RefSeq" id="XP_067919110.1">
    <property type="nucleotide sequence ID" value="XM_068068915.1"/>
</dbReference>
<organism evidence="2 3">
    <name type="scientific">Cystoisospora suis</name>
    <dbReference type="NCBI Taxonomy" id="483139"/>
    <lineage>
        <taxon>Eukaryota</taxon>
        <taxon>Sar</taxon>
        <taxon>Alveolata</taxon>
        <taxon>Apicomplexa</taxon>
        <taxon>Conoidasida</taxon>
        <taxon>Coccidia</taxon>
        <taxon>Eucoccidiorida</taxon>
        <taxon>Eimeriorina</taxon>
        <taxon>Sarcocystidae</taxon>
        <taxon>Cystoisospora</taxon>
    </lineage>
</organism>
<reference evidence="2 3" key="1">
    <citation type="journal article" date="2017" name="Int. J. Parasitol.">
        <title>The genome of the protozoan parasite Cystoisospora suis and a reverse vaccinology approach to identify vaccine candidates.</title>
        <authorList>
            <person name="Palmieri N."/>
            <person name="Shrestha A."/>
            <person name="Ruttkowski B."/>
            <person name="Beck T."/>
            <person name="Vogl C."/>
            <person name="Tomley F."/>
            <person name="Blake D.P."/>
            <person name="Joachim A."/>
        </authorList>
    </citation>
    <scope>NUCLEOTIDE SEQUENCE [LARGE SCALE GENOMIC DNA]</scope>
    <source>
        <strain evidence="2 3">Wien I</strain>
    </source>
</reference>
<keyword evidence="3" id="KW-1185">Reference proteome</keyword>
<dbReference type="AlphaFoldDB" id="A0A2C6KJU3"/>
<evidence type="ECO:0000256" key="1">
    <source>
        <dbReference type="SAM" id="Phobius"/>
    </source>
</evidence>
<dbReference type="EMBL" id="MIGC01005026">
    <property type="protein sequence ID" value="PHJ17389.1"/>
    <property type="molecule type" value="Genomic_DNA"/>
</dbReference>
<keyword evidence="1" id="KW-0812">Transmembrane</keyword>
<keyword evidence="1" id="KW-1133">Transmembrane helix</keyword>
<sequence>MKKYQEKKENDSLFPSYLSSDDKRERVHKLSGVCTPHCRNIVKTFDGSHTELFEQKKSLLNGIRTSLRGIIKVIHPFVSYLFSLSKENLLLLSLLIFFPFLLFFFFSFPSSLSFSL</sequence>
<evidence type="ECO:0000313" key="2">
    <source>
        <dbReference type="EMBL" id="PHJ17389.1"/>
    </source>
</evidence>
<name>A0A2C6KJU3_9APIC</name>
<evidence type="ECO:0000313" key="3">
    <source>
        <dbReference type="Proteomes" id="UP000221165"/>
    </source>
</evidence>
<dbReference type="VEuPathDB" id="ToxoDB:CSUI_008790"/>